<dbReference type="AlphaFoldDB" id="A0A5J4WQ01"/>
<dbReference type="EMBL" id="SNRW01001231">
    <property type="protein sequence ID" value="KAA6397217.1"/>
    <property type="molecule type" value="Genomic_DNA"/>
</dbReference>
<evidence type="ECO:0000313" key="2">
    <source>
        <dbReference type="EMBL" id="KAA6397217.1"/>
    </source>
</evidence>
<gene>
    <name evidence="2" type="ORF">EZS28_007259</name>
</gene>
<evidence type="ECO:0000313" key="3">
    <source>
        <dbReference type="Proteomes" id="UP000324800"/>
    </source>
</evidence>
<feature type="compositionally biased region" description="Basic and acidic residues" evidence="1">
    <location>
        <begin position="133"/>
        <end position="154"/>
    </location>
</feature>
<feature type="non-terminal residue" evidence="2">
    <location>
        <position position="227"/>
    </location>
</feature>
<feature type="compositionally biased region" description="Basic and acidic residues" evidence="1">
    <location>
        <begin position="174"/>
        <end position="186"/>
    </location>
</feature>
<organism evidence="2 3">
    <name type="scientific">Streblomastix strix</name>
    <dbReference type="NCBI Taxonomy" id="222440"/>
    <lineage>
        <taxon>Eukaryota</taxon>
        <taxon>Metamonada</taxon>
        <taxon>Preaxostyla</taxon>
        <taxon>Oxymonadida</taxon>
        <taxon>Streblomastigidae</taxon>
        <taxon>Streblomastix</taxon>
    </lineage>
</organism>
<sequence>MIYRGNQYQKINKAIPPPCILQKFYCTQLSIPTCCHVSIATRPGWSDLHIQLFARPVTLYGQRSAIAIEFYSPLIRRDNQKQVRSKLKIMKINEIFCKGDNGMRGEYAMMMRFIKQKKKEMEEDKIRKEIEKKEKEKKEKDGNIQQGKEKDGKIKNKNKNIDDDDEDEDDEEKEDKKKQDKNDLIVDNHGISNPFVVLKYCEQEFKTQGLKQKEKEREKEREIQMQK</sequence>
<feature type="region of interest" description="Disordered" evidence="1">
    <location>
        <begin position="208"/>
        <end position="227"/>
    </location>
</feature>
<feature type="compositionally biased region" description="Acidic residues" evidence="1">
    <location>
        <begin position="162"/>
        <end position="173"/>
    </location>
</feature>
<feature type="region of interest" description="Disordered" evidence="1">
    <location>
        <begin position="133"/>
        <end position="188"/>
    </location>
</feature>
<proteinExistence type="predicted"/>
<accession>A0A5J4WQ01</accession>
<protein>
    <submittedName>
        <fullName evidence="2">Uncharacterized protein</fullName>
    </submittedName>
</protein>
<reference evidence="2 3" key="1">
    <citation type="submission" date="2019-03" db="EMBL/GenBank/DDBJ databases">
        <title>Single cell metagenomics reveals metabolic interactions within the superorganism composed of flagellate Streblomastix strix and complex community of Bacteroidetes bacteria on its surface.</title>
        <authorList>
            <person name="Treitli S.C."/>
            <person name="Kolisko M."/>
            <person name="Husnik F."/>
            <person name="Keeling P."/>
            <person name="Hampl V."/>
        </authorList>
    </citation>
    <scope>NUCLEOTIDE SEQUENCE [LARGE SCALE GENOMIC DNA]</scope>
    <source>
        <strain evidence="2">ST1C</strain>
    </source>
</reference>
<dbReference type="Proteomes" id="UP000324800">
    <property type="component" value="Unassembled WGS sequence"/>
</dbReference>
<comment type="caution">
    <text evidence="2">The sequence shown here is derived from an EMBL/GenBank/DDBJ whole genome shotgun (WGS) entry which is preliminary data.</text>
</comment>
<name>A0A5J4WQ01_9EUKA</name>
<evidence type="ECO:0000256" key="1">
    <source>
        <dbReference type="SAM" id="MobiDB-lite"/>
    </source>
</evidence>